<comment type="subcellular location">
    <subcellularLocation>
        <location evidence="9">Lysosome membrane</location>
        <topology evidence="9">Single-pass type I membrane protein</topology>
        <orientation evidence="9">Lumenal side</orientation>
    </subcellularLocation>
</comment>
<evidence type="ECO:0000256" key="10">
    <source>
        <dbReference type="ARBA" id="ARBA00044960"/>
    </source>
</evidence>
<evidence type="ECO:0000256" key="9">
    <source>
        <dbReference type="ARBA" id="ARBA00024189"/>
    </source>
</evidence>
<keyword evidence="2 11" id="KW-0812">Transmembrane</keyword>
<dbReference type="Proteomes" id="UP001378592">
    <property type="component" value="Unassembled WGS sequence"/>
</dbReference>
<evidence type="ECO:0000256" key="4">
    <source>
        <dbReference type="ARBA" id="ARBA00022989"/>
    </source>
</evidence>
<evidence type="ECO:0000256" key="1">
    <source>
        <dbReference type="ARBA" id="ARBA00010599"/>
    </source>
</evidence>
<feature type="chain" id="PRO_5042948764" description="Lysosomal protein NCU-G1" evidence="12">
    <location>
        <begin position="24"/>
        <end position="415"/>
    </location>
</feature>
<evidence type="ECO:0000256" key="12">
    <source>
        <dbReference type="SAM" id="SignalP"/>
    </source>
</evidence>
<evidence type="ECO:0000313" key="13">
    <source>
        <dbReference type="EMBL" id="KAK7790191.1"/>
    </source>
</evidence>
<keyword evidence="4 11" id="KW-1133">Transmembrane helix</keyword>
<organism evidence="13 14">
    <name type="scientific">Gryllus longicercus</name>
    <dbReference type="NCBI Taxonomy" id="2509291"/>
    <lineage>
        <taxon>Eukaryota</taxon>
        <taxon>Metazoa</taxon>
        <taxon>Ecdysozoa</taxon>
        <taxon>Arthropoda</taxon>
        <taxon>Hexapoda</taxon>
        <taxon>Insecta</taxon>
        <taxon>Pterygota</taxon>
        <taxon>Neoptera</taxon>
        <taxon>Polyneoptera</taxon>
        <taxon>Orthoptera</taxon>
        <taxon>Ensifera</taxon>
        <taxon>Gryllidea</taxon>
        <taxon>Grylloidea</taxon>
        <taxon>Gryllidae</taxon>
        <taxon>Gryllinae</taxon>
        <taxon>Gryllus</taxon>
    </lineage>
</organism>
<gene>
    <name evidence="13" type="ORF">R5R35_002963</name>
</gene>
<evidence type="ECO:0000256" key="5">
    <source>
        <dbReference type="ARBA" id="ARBA00023136"/>
    </source>
</evidence>
<evidence type="ECO:0000256" key="11">
    <source>
        <dbReference type="SAM" id="Phobius"/>
    </source>
</evidence>
<comment type="caution">
    <text evidence="13">The sequence shown here is derived from an EMBL/GenBank/DDBJ whole genome shotgun (WGS) entry which is preliminary data.</text>
</comment>
<protein>
    <recommendedName>
        <fullName evidence="15">Lysosomal protein NCU-G1</fullName>
    </recommendedName>
</protein>
<keyword evidence="7" id="KW-0458">Lysosome</keyword>
<evidence type="ECO:0000256" key="2">
    <source>
        <dbReference type="ARBA" id="ARBA00022692"/>
    </source>
</evidence>
<comment type="function">
    <text evidence="8">Required to protect lysosomal transporter MFSD1 from lysosomal proteolysis and for MFSD1 lysosomal localization.</text>
</comment>
<sequence>MAWIRVLIPSLWIVAYYCATVKGWEREITSELNPGCPDILCNGTFRIAHIKAKGPNDTLHYVWDLTKKPSLLLALTTHNATVSFDWDCIGNGKECSMSFSEKPLYRFGIVFNKMWEFNDVNDTGIFDQTNKSNSYVRVLNTEHFSWNRTVFDQDSRSVSIGVKSEKYVNGNTVKNGTVKLLVKGFGYLDHSEMLPHLLHTPNTSQVDFVIDGLTTEPSFSNSRFALELVLVGSDQTASNIQIVEHQSLDDEHAPGVFTLVDVETPDSAGSAKGGYLQWRPVAYISSVRDVANSTDATIYSPQNVTNPVEDLKGTLVLSGFCSNDTGTETCLNATLVQATAVSFGLKEDGFYKKTKYMAWTFTMGYGKPPDEDFSLLVILVISIGLGLPALLIIVSGLVMLIRRVSRKKDDLFLGR</sequence>
<evidence type="ECO:0000256" key="6">
    <source>
        <dbReference type="ARBA" id="ARBA00023180"/>
    </source>
</evidence>
<keyword evidence="6" id="KW-0325">Glycoprotein</keyword>
<keyword evidence="5 11" id="KW-0472">Membrane</keyword>
<dbReference type="Pfam" id="PF15065">
    <property type="entry name" value="NCU-G1"/>
    <property type="match status" value="1"/>
</dbReference>
<evidence type="ECO:0000256" key="3">
    <source>
        <dbReference type="ARBA" id="ARBA00022729"/>
    </source>
</evidence>
<dbReference type="AlphaFoldDB" id="A0AAN9YZ72"/>
<keyword evidence="14" id="KW-1185">Reference proteome</keyword>
<evidence type="ECO:0000256" key="7">
    <source>
        <dbReference type="ARBA" id="ARBA00023228"/>
    </source>
</evidence>
<evidence type="ECO:0000256" key="8">
    <source>
        <dbReference type="ARBA" id="ARBA00024176"/>
    </source>
</evidence>
<name>A0AAN9YZ72_9ORTH</name>
<evidence type="ECO:0000313" key="14">
    <source>
        <dbReference type="Proteomes" id="UP001378592"/>
    </source>
</evidence>
<accession>A0AAN9YZ72</accession>
<reference evidence="13 14" key="1">
    <citation type="submission" date="2024-03" db="EMBL/GenBank/DDBJ databases">
        <title>The genome assembly and annotation of the cricket Gryllus longicercus Weissman &amp; Gray.</title>
        <authorList>
            <person name="Szrajer S."/>
            <person name="Gray D."/>
            <person name="Ylla G."/>
        </authorList>
    </citation>
    <scope>NUCLEOTIDE SEQUENCE [LARGE SCALE GENOMIC DNA]</scope>
    <source>
        <strain evidence="13">DAG 2021-001</strain>
        <tissue evidence="13">Whole body minus gut</tissue>
    </source>
</reference>
<dbReference type="InterPro" id="IPR029382">
    <property type="entry name" value="NCU-G1"/>
</dbReference>
<dbReference type="PANTHER" id="PTHR31981:SF1">
    <property type="entry name" value="GLYCOSYLATED LYSOSOMAL MEMBRANE PROTEIN"/>
    <property type="match status" value="1"/>
</dbReference>
<dbReference type="GO" id="GO:0005765">
    <property type="term" value="C:lysosomal membrane"/>
    <property type="evidence" value="ECO:0007669"/>
    <property type="project" value="UniProtKB-SubCell"/>
</dbReference>
<dbReference type="EMBL" id="JAZDUA010000656">
    <property type="protein sequence ID" value="KAK7790191.1"/>
    <property type="molecule type" value="Genomic_DNA"/>
</dbReference>
<feature type="transmembrane region" description="Helical" evidence="11">
    <location>
        <begin position="373"/>
        <end position="401"/>
    </location>
</feature>
<keyword evidence="3 12" id="KW-0732">Signal</keyword>
<dbReference type="PANTHER" id="PTHR31981">
    <property type="entry name" value="GLYCOSYLATED LYSOSOMAL MEMBRANE PROTEIN"/>
    <property type="match status" value="1"/>
</dbReference>
<evidence type="ECO:0008006" key="15">
    <source>
        <dbReference type="Google" id="ProtNLM"/>
    </source>
</evidence>
<feature type="signal peptide" evidence="12">
    <location>
        <begin position="1"/>
        <end position="23"/>
    </location>
</feature>
<proteinExistence type="inferred from homology"/>
<comment type="subunit">
    <text evidence="10">Interacts (via lumenal domain) with lysosomal protein MFSD1; the interaction starts while both proteins are still in the endoplasmic reticulum and is required for stabilization of MFSD1 in lysosomes but has no direct effect on its targeting to lysosomes or transporter activity.</text>
</comment>
<comment type="similarity">
    <text evidence="1">Belongs to the GLMP family.</text>
</comment>